<proteinExistence type="inferred from homology"/>
<organism evidence="4 5">
    <name type="scientific">Caldivirga maquilingensis (strain ATCC 700844 / DSM 13496 / JCM 10307 / IC-167)</name>
    <dbReference type="NCBI Taxonomy" id="397948"/>
    <lineage>
        <taxon>Archaea</taxon>
        <taxon>Thermoproteota</taxon>
        <taxon>Thermoprotei</taxon>
        <taxon>Thermoproteales</taxon>
        <taxon>Thermoproteaceae</taxon>
        <taxon>Caldivirga</taxon>
    </lineage>
</organism>
<evidence type="ECO:0000256" key="3">
    <source>
        <dbReference type="ARBA" id="ARBA00022490"/>
    </source>
</evidence>
<dbReference type="KEGG" id="cma:Cmaq_0856"/>
<evidence type="ECO:0000256" key="1">
    <source>
        <dbReference type="ARBA" id="ARBA00004496"/>
    </source>
</evidence>
<dbReference type="PIRSF" id="PIRSF006223">
    <property type="entry name" value="DsrC_TusE"/>
    <property type="match status" value="1"/>
</dbReference>
<protein>
    <submittedName>
        <fullName evidence="4">DsrC family protein</fullName>
    </submittedName>
</protein>
<comment type="subcellular location">
    <subcellularLocation>
        <location evidence="1">Cytoplasm</location>
    </subcellularLocation>
</comment>
<evidence type="ECO:0000313" key="4">
    <source>
        <dbReference type="EMBL" id="ABW01691.1"/>
    </source>
</evidence>
<dbReference type="GO" id="GO:0097163">
    <property type="term" value="F:sulfur carrier activity"/>
    <property type="evidence" value="ECO:0007669"/>
    <property type="project" value="TreeGrafter"/>
</dbReference>
<dbReference type="NCBIfam" id="TIGR03342">
    <property type="entry name" value="dsrC_tusE_dsvC"/>
    <property type="match status" value="1"/>
</dbReference>
<accession>A8MD35</accession>
<keyword evidence="3" id="KW-0963">Cytoplasm</keyword>
<dbReference type="OrthoDB" id="23307at2157"/>
<dbReference type="HOGENOM" id="CLU_153199_1_0_2"/>
<dbReference type="RefSeq" id="WP_012185910.1">
    <property type="nucleotide sequence ID" value="NC_009954.1"/>
</dbReference>
<dbReference type="EMBL" id="CP000852">
    <property type="protein sequence ID" value="ABW01691.1"/>
    <property type="molecule type" value="Genomic_DNA"/>
</dbReference>
<dbReference type="PANTHER" id="PTHR37010">
    <property type="entry name" value="SULFURTRANSFERASE TUSE"/>
    <property type="match status" value="1"/>
</dbReference>
<dbReference type="STRING" id="397948.Cmaq_0856"/>
<dbReference type="GO" id="GO:0005737">
    <property type="term" value="C:cytoplasm"/>
    <property type="evidence" value="ECO:0007669"/>
    <property type="project" value="UniProtKB-SubCell"/>
</dbReference>
<keyword evidence="5" id="KW-1185">Reference proteome</keyword>
<dbReference type="SUPFAM" id="SSF69721">
    <property type="entry name" value="DsrC, the gamma subunit of dissimilatory sulfite reductase"/>
    <property type="match status" value="1"/>
</dbReference>
<sequence length="114" mass="13064">MSLKYMEVGGRKIELDEDGFLKDPSTWNEEVAKILCREECRDPDTGQMGVMKDEHWKVVKYLRQYWERFGMCPPIRMLVKETGIPLQRIYQLFPNGPAKGACRVAGAPKPTGCV</sequence>
<dbReference type="AlphaFoldDB" id="A8MD35"/>
<evidence type="ECO:0000256" key="2">
    <source>
        <dbReference type="ARBA" id="ARBA00005718"/>
    </source>
</evidence>
<dbReference type="Gene3D" id="1.10.10.370">
    <property type="entry name" value="DsrC-like protein, C-terminal domain"/>
    <property type="match status" value="1"/>
</dbReference>
<dbReference type="InterPro" id="IPR043163">
    <property type="entry name" value="DsrC-like_N"/>
</dbReference>
<dbReference type="InterPro" id="IPR042072">
    <property type="entry name" value="DsrC-like_C"/>
</dbReference>
<evidence type="ECO:0000313" key="5">
    <source>
        <dbReference type="Proteomes" id="UP000001137"/>
    </source>
</evidence>
<dbReference type="InterPro" id="IPR025526">
    <property type="entry name" value="DsrC-like_dom_sf"/>
</dbReference>
<dbReference type="GeneID" id="5709249"/>
<comment type="similarity">
    <text evidence="2">Belongs to the DsrC/TusE family.</text>
</comment>
<dbReference type="InterPro" id="IPR007453">
    <property type="entry name" value="DsrC/TusE"/>
</dbReference>
<dbReference type="Pfam" id="PF04358">
    <property type="entry name" value="DsrC"/>
    <property type="match status" value="1"/>
</dbReference>
<dbReference type="GO" id="GO:0002143">
    <property type="term" value="P:tRNA wobble position uridine thiolation"/>
    <property type="evidence" value="ECO:0007669"/>
    <property type="project" value="TreeGrafter"/>
</dbReference>
<name>A8MD35_CALMQ</name>
<dbReference type="Gene3D" id="3.30.1420.10">
    <property type="match status" value="1"/>
</dbReference>
<dbReference type="PANTHER" id="PTHR37010:SF1">
    <property type="entry name" value="SULFURTRANSFERASE TUSE"/>
    <property type="match status" value="1"/>
</dbReference>
<dbReference type="Proteomes" id="UP000001137">
    <property type="component" value="Chromosome"/>
</dbReference>
<reference evidence="4 5" key="1">
    <citation type="submission" date="2007-10" db="EMBL/GenBank/DDBJ databases">
        <title>Complete sequence of Caldivirga maquilingensis IC-167.</title>
        <authorList>
            <consortium name="US DOE Joint Genome Institute"/>
            <person name="Copeland A."/>
            <person name="Lucas S."/>
            <person name="Lapidus A."/>
            <person name="Barry K."/>
            <person name="Glavina del Rio T."/>
            <person name="Dalin E."/>
            <person name="Tice H."/>
            <person name="Pitluck S."/>
            <person name="Saunders E."/>
            <person name="Brettin T."/>
            <person name="Bruce D."/>
            <person name="Detter J.C."/>
            <person name="Han C."/>
            <person name="Schmutz J."/>
            <person name="Larimer F."/>
            <person name="Land M."/>
            <person name="Hauser L."/>
            <person name="Kyrpides N."/>
            <person name="Ivanova N."/>
            <person name="Biddle J.F."/>
            <person name="Zhang Z."/>
            <person name="Fitz-Gibbon S.T."/>
            <person name="Lowe T.M."/>
            <person name="Saltikov C."/>
            <person name="House C.H."/>
            <person name="Richardson P."/>
        </authorList>
    </citation>
    <scope>NUCLEOTIDE SEQUENCE [LARGE SCALE GENOMIC DNA]</scope>
    <source>
        <strain evidence="5">ATCC 700844 / DSM 13496 / JCM 10307 / IC-167</strain>
    </source>
</reference>
<gene>
    <name evidence="4" type="ordered locus">Cmaq_0856</name>
</gene>
<dbReference type="eggNOG" id="arCOG04486">
    <property type="taxonomic scope" value="Archaea"/>
</dbReference>